<evidence type="ECO:0000256" key="2">
    <source>
        <dbReference type="SAM" id="SignalP"/>
    </source>
</evidence>
<keyword evidence="4" id="KW-1185">Reference proteome</keyword>
<keyword evidence="2" id="KW-0732">Signal</keyword>
<dbReference type="EMBL" id="UYYB01106659">
    <property type="protein sequence ID" value="VDM79874.1"/>
    <property type="molecule type" value="Genomic_DNA"/>
</dbReference>
<dbReference type="AlphaFoldDB" id="A0A3P7JMM3"/>
<feature type="region of interest" description="Disordered" evidence="1">
    <location>
        <begin position="59"/>
        <end position="112"/>
    </location>
</feature>
<feature type="compositionally biased region" description="Low complexity" evidence="1">
    <location>
        <begin position="318"/>
        <end position="327"/>
    </location>
</feature>
<feature type="region of interest" description="Disordered" evidence="1">
    <location>
        <begin position="303"/>
        <end position="330"/>
    </location>
</feature>
<feature type="signal peptide" evidence="2">
    <location>
        <begin position="1"/>
        <end position="18"/>
    </location>
</feature>
<feature type="compositionally biased region" description="Polar residues" evidence="1">
    <location>
        <begin position="133"/>
        <end position="161"/>
    </location>
</feature>
<feature type="region of interest" description="Disordered" evidence="1">
    <location>
        <begin position="133"/>
        <end position="163"/>
    </location>
</feature>
<proteinExistence type="predicted"/>
<feature type="region of interest" description="Disordered" evidence="1">
    <location>
        <begin position="404"/>
        <end position="425"/>
    </location>
</feature>
<name>A0A3P7JMM3_STRVU</name>
<protein>
    <submittedName>
        <fullName evidence="3">Uncharacterized protein</fullName>
    </submittedName>
</protein>
<organism evidence="3 4">
    <name type="scientific">Strongylus vulgaris</name>
    <name type="common">Blood worm</name>
    <dbReference type="NCBI Taxonomy" id="40348"/>
    <lineage>
        <taxon>Eukaryota</taxon>
        <taxon>Metazoa</taxon>
        <taxon>Ecdysozoa</taxon>
        <taxon>Nematoda</taxon>
        <taxon>Chromadorea</taxon>
        <taxon>Rhabditida</taxon>
        <taxon>Rhabditina</taxon>
        <taxon>Rhabditomorpha</taxon>
        <taxon>Strongyloidea</taxon>
        <taxon>Strongylidae</taxon>
        <taxon>Strongylus</taxon>
    </lineage>
</organism>
<dbReference type="OrthoDB" id="10667621at2759"/>
<accession>A0A3P7JMM3</accession>
<gene>
    <name evidence="3" type="ORF">SVUK_LOCUS14872</name>
</gene>
<dbReference type="Proteomes" id="UP000270094">
    <property type="component" value="Unassembled WGS sequence"/>
</dbReference>
<evidence type="ECO:0000313" key="4">
    <source>
        <dbReference type="Proteomes" id="UP000270094"/>
    </source>
</evidence>
<sequence length="444" mass="46836">MLTVWLMAITSAIPASEPTTTPKGSIVETDEKEVVELISGDTRGVATTTQEPKLATLRHGKDGTGTEFTTEFQSSTREPTSTTPLHRIESTYSTTESSITTESTPIHEFSTTHTDTSGIYRVPITTSAITITDNTSDTSKQPTLSVGTNQPQDTSSTYTTTEKSRNTPYFIEVTNSLVVLQPGTIHSNESINLTEVSAVQRVTSETVGVVTSEVFHRGATSTPTLSSRITDSISEVTKPLMATGSGFVTRILNRIVANETQPTSLRSPIVTSKPIILSSTSVSPNLVTGTTSSFEITIDDFHSSMESSGTTPDEESSKASTSSTTLSIGETLTSEDGTKVILTTKADLSTGRVTPKGDGTKVTLTTKADLSTGRVTPKGVSETSTVSSVVPVGSNVITESSMTSKAYEGSSTASPASASDNTINKGSCSTVEYRGIGYIHSENF</sequence>
<feature type="chain" id="PRO_5018257465" evidence="2">
    <location>
        <begin position="19"/>
        <end position="444"/>
    </location>
</feature>
<evidence type="ECO:0000256" key="1">
    <source>
        <dbReference type="SAM" id="MobiDB-lite"/>
    </source>
</evidence>
<evidence type="ECO:0000313" key="3">
    <source>
        <dbReference type="EMBL" id="VDM79874.1"/>
    </source>
</evidence>
<feature type="compositionally biased region" description="Polar residues" evidence="1">
    <location>
        <begin position="66"/>
        <end position="84"/>
    </location>
</feature>
<feature type="compositionally biased region" description="Low complexity" evidence="1">
    <location>
        <begin position="90"/>
        <end position="104"/>
    </location>
</feature>
<reference evidence="3 4" key="1">
    <citation type="submission" date="2018-11" db="EMBL/GenBank/DDBJ databases">
        <authorList>
            <consortium name="Pathogen Informatics"/>
        </authorList>
    </citation>
    <scope>NUCLEOTIDE SEQUENCE [LARGE SCALE GENOMIC DNA]</scope>
</reference>